<dbReference type="EMBL" id="CAJEWN010000055">
    <property type="protein sequence ID" value="CAD2154308.1"/>
    <property type="molecule type" value="Genomic_DNA"/>
</dbReference>
<evidence type="ECO:0000313" key="2">
    <source>
        <dbReference type="Proteomes" id="UP000580250"/>
    </source>
</evidence>
<dbReference type="Proteomes" id="UP000580250">
    <property type="component" value="Unassembled WGS sequence"/>
</dbReference>
<proteinExistence type="predicted"/>
<organism evidence="1 2">
    <name type="scientific">Meloidogyne enterolobii</name>
    <name type="common">Root-knot nematode worm</name>
    <name type="synonym">Meloidogyne mayaguensis</name>
    <dbReference type="NCBI Taxonomy" id="390850"/>
    <lineage>
        <taxon>Eukaryota</taxon>
        <taxon>Metazoa</taxon>
        <taxon>Ecdysozoa</taxon>
        <taxon>Nematoda</taxon>
        <taxon>Chromadorea</taxon>
        <taxon>Rhabditida</taxon>
        <taxon>Tylenchina</taxon>
        <taxon>Tylenchomorpha</taxon>
        <taxon>Tylenchoidea</taxon>
        <taxon>Meloidogynidae</taxon>
        <taxon>Meloidogyninae</taxon>
        <taxon>Meloidogyne</taxon>
    </lineage>
</organism>
<evidence type="ECO:0000313" key="1">
    <source>
        <dbReference type="EMBL" id="CAD2154308.1"/>
    </source>
</evidence>
<name>A0A6V7UD44_MELEN</name>
<dbReference type="AlphaFoldDB" id="A0A6V7UD44"/>
<protein>
    <submittedName>
        <fullName evidence="1">Uncharacterized protein</fullName>
    </submittedName>
</protein>
<accession>A0A6V7UD44</accession>
<comment type="caution">
    <text evidence="1">The sequence shown here is derived from an EMBL/GenBank/DDBJ whole genome shotgun (WGS) entry which is preliminary data.</text>
</comment>
<reference evidence="1 2" key="1">
    <citation type="submission" date="2020-08" db="EMBL/GenBank/DDBJ databases">
        <authorList>
            <person name="Koutsovoulos G."/>
            <person name="Danchin GJ E."/>
        </authorList>
    </citation>
    <scope>NUCLEOTIDE SEQUENCE [LARGE SCALE GENOMIC DNA]</scope>
</reference>
<sequence length="68" mass="7845">MKDFKKLKINILHARRNNQCSPKSSARSFTLRFEIMILTIFTSRAAIGAGWATETIETCLTTLKLFFY</sequence>
<gene>
    <name evidence="1" type="ORF">MENT_LOCUS11458</name>
</gene>